<organism evidence="1 2">
    <name type="scientific">Caerostris extrusa</name>
    <name type="common">Bark spider</name>
    <name type="synonym">Caerostris bankana</name>
    <dbReference type="NCBI Taxonomy" id="172846"/>
    <lineage>
        <taxon>Eukaryota</taxon>
        <taxon>Metazoa</taxon>
        <taxon>Ecdysozoa</taxon>
        <taxon>Arthropoda</taxon>
        <taxon>Chelicerata</taxon>
        <taxon>Arachnida</taxon>
        <taxon>Araneae</taxon>
        <taxon>Araneomorphae</taxon>
        <taxon>Entelegynae</taxon>
        <taxon>Araneoidea</taxon>
        <taxon>Araneidae</taxon>
        <taxon>Caerostris</taxon>
    </lineage>
</organism>
<sequence>FTRALLLSILTDLKLEKHNDSVELKEDTRQVHESMQYSFDDTRK</sequence>
<accession>A0AAV4S3T0</accession>
<dbReference type="Proteomes" id="UP001054945">
    <property type="component" value="Unassembled WGS sequence"/>
</dbReference>
<protein>
    <submittedName>
        <fullName evidence="1">Uncharacterized protein</fullName>
    </submittedName>
</protein>
<name>A0AAV4S3T0_CAEEX</name>
<gene>
    <name evidence="1" type="ORF">CEXT_671041</name>
</gene>
<reference evidence="1 2" key="1">
    <citation type="submission" date="2021-06" db="EMBL/GenBank/DDBJ databases">
        <title>Caerostris extrusa draft genome.</title>
        <authorList>
            <person name="Kono N."/>
            <person name="Arakawa K."/>
        </authorList>
    </citation>
    <scope>NUCLEOTIDE SEQUENCE [LARGE SCALE GENOMIC DNA]</scope>
</reference>
<proteinExistence type="predicted"/>
<feature type="non-terminal residue" evidence="1">
    <location>
        <position position="1"/>
    </location>
</feature>
<dbReference type="AlphaFoldDB" id="A0AAV4S3T0"/>
<comment type="caution">
    <text evidence="1">The sequence shown here is derived from an EMBL/GenBank/DDBJ whole genome shotgun (WGS) entry which is preliminary data.</text>
</comment>
<keyword evidence="2" id="KW-1185">Reference proteome</keyword>
<dbReference type="EMBL" id="BPLR01008991">
    <property type="protein sequence ID" value="GIY28828.1"/>
    <property type="molecule type" value="Genomic_DNA"/>
</dbReference>
<evidence type="ECO:0000313" key="2">
    <source>
        <dbReference type="Proteomes" id="UP001054945"/>
    </source>
</evidence>
<evidence type="ECO:0000313" key="1">
    <source>
        <dbReference type="EMBL" id="GIY28828.1"/>
    </source>
</evidence>